<protein>
    <submittedName>
        <fullName evidence="2">Dihydrofolate reductase</fullName>
    </submittedName>
</protein>
<evidence type="ECO:0000313" key="3">
    <source>
        <dbReference type="Proteomes" id="UP000576393"/>
    </source>
</evidence>
<gene>
    <name evidence="2" type="ORF">HDA43_003869</name>
</gene>
<name>A0A852V1X7_9ACTN</name>
<feature type="domain" description="Bacterial bifunctional deaminase-reductase C-terminal" evidence="1">
    <location>
        <begin position="2"/>
        <end position="172"/>
    </location>
</feature>
<dbReference type="AlphaFoldDB" id="A0A852V1X7"/>
<keyword evidence="3" id="KW-1185">Reference proteome</keyword>
<dbReference type="Pfam" id="PF01872">
    <property type="entry name" value="RibD_C"/>
    <property type="match status" value="1"/>
</dbReference>
<dbReference type="GO" id="GO:0009231">
    <property type="term" value="P:riboflavin biosynthetic process"/>
    <property type="evidence" value="ECO:0007669"/>
    <property type="project" value="InterPro"/>
</dbReference>
<sequence length="179" mass="19563">MRKIVAGFFLSLDGVMESPEKWHFPYFNEEMGQAVAAQAAGADAMLLGRATYQEFAGYWPTAGDDPMAAQMNETPKYVVSSTLKTLEWQNSTLISGNVTEEIARLKQGPGRDISITGSATLVRSLLREGLLDELRLLVHPIVVGSGRRLFPEGGEQTPLKLVESQTFGTGVVHLIYHPA</sequence>
<reference evidence="2 3" key="1">
    <citation type="submission" date="2020-07" db="EMBL/GenBank/DDBJ databases">
        <title>Sequencing the genomes of 1000 actinobacteria strains.</title>
        <authorList>
            <person name="Klenk H.-P."/>
        </authorList>
    </citation>
    <scope>NUCLEOTIDE SEQUENCE [LARGE SCALE GENOMIC DNA]</scope>
    <source>
        <strain evidence="2 3">DSM 45763</strain>
    </source>
</reference>
<comment type="caution">
    <text evidence="2">The sequence shown here is derived from an EMBL/GenBank/DDBJ whole genome shotgun (WGS) entry which is preliminary data.</text>
</comment>
<proteinExistence type="predicted"/>
<organism evidence="2 3">
    <name type="scientific">Streptosporangium sandarakinum</name>
    <dbReference type="NCBI Taxonomy" id="1260955"/>
    <lineage>
        <taxon>Bacteria</taxon>
        <taxon>Bacillati</taxon>
        <taxon>Actinomycetota</taxon>
        <taxon>Actinomycetes</taxon>
        <taxon>Streptosporangiales</taxon>
        <taxon>Streptosporangiaceae</taxon>
        <taxon>Streptosporangium</taxon>
    </lineage>
</organism>
<dbReference type="Gene3D" id="3.40.430.10">
    <property type="entry name" value="Dihydrofolate Reductase, subunit A"/>
    <property type="match status" value="1"/>
</dbReference>
<dbReference type="InterPro" id="IPR002734">
    <property type="entry name" value="RibDG_C"/>
</dbReference>
<dbReference type="PANTHER" id="PTHR38011:SF11">
    <property type="entry name" value="2,5-DIAMINO-6-RIBOSYLAMINO-4(3H)-PYRIMIDINONE 5'-PHOSPHATE REDUCTASE"/>
    <property type="match status" value="1"/>
</dbReference>
<dbReference type="RefSeq" id="WP_179823619.1">
    <property type="nucleotide sequence ID" value="NZ_JACCCO010000002.1"/>
</dbReference>
<evidence type="ECO:0000259" key="1">
    <source>
        <dbReference type="Pfam" id="PF01872"/>
    </source>
</evidence>
<dbReference type="EMBL" id="JACCCO010000002">
    <property type="protein sequence ID" value="NYF41668.1"/>
    <property type="molecule type" value="Genomic_DNA"/>
</dbReference>
<dbReference type="Proteomes" id="UP000576393">
    <property type="component" value="Unassembled WGS sequence"/>
</dbReference>
<accession>A0A852V1X7</accession>
<dbReference type="PANTHER" id="PTHR38011">
    <property type="entry name" value="DIHYDROFOLATE REDUCTASE FAMILY PROTEIN (AFU_ORTHOLOGUE AFUA_8G06820)"/>
    <property type="match status" value="1"/>
</dbReference>
<dbReference type="InterPro" id="IPR024072">
    <property type="entry name" value="DHFR-like_dom_sf"/>
</dbReference>
<evidence type="ECO:0000313" key="2">
    <source>
        <dbReference type="EMBL" id="NYF41668.1"/>
    </source>
</evidence>
<dbReference type="GO" id="GO:0008703">
    <property type="term" value="F:5-amino-6-(5-phosphoribosylamino)uracil reductase activity"/>
    <property type="evidence" value="ECO:0007669"/>
    <property type="project" value="InterPro"/>
</dbReference>
<dbReference type="InterPro" id="IPR050765">
    <property type="entry name" value="Riboflavin_Biosynth_HTPR"/>
</dbReference>
<dbReference type="SUPFAM" id="SSF53597">
    <property type="entry name" value="Dihydrofolate reductase-like"/>
    <property type="match status" value="1"/>
</dbReference>